<sequence length="625" mass="66366">MGWLSQVWIGRRAITPLVDLAALNRTRPAFAGALVLIVPVALLALVAGNLLGSAEQRIAIIFLINLIAVVANGLYSGNSGIMSFGHLGFMGVGAYLSAILTMTPEKKAMTLPNLPDFLAQAHMGLNEACLVTLVVIGIFALVVGTPISRLTGSAASIATLAFLVIVHSILNGATDFTRGSQTFFGVDRLVTLPSLLFWVALTILAARIFRDLPAGLEIRAAREDELAAQAMGVNIARRRLIAWVISAMMMGVAGAMIGHFLGAFSPKKFFFVDTFAILAMLIIGGIGSVTGAVVGTGVVTVVMELARRLEESPILPSLGLPQVFGLTQLALGLGILFVMYKRPGGMLGLAEVDDWFKHRFTRAAAKITSFVSEKRDGALVVENVSKNFSGLKALDTVSLELRPGEIVGLIGPNGSGKTTMLNAISGAVPPSSGSVTLDGVAVAGKPAFRIARLGLGRSFQNIRLFKEMTVLENVEVAVSASGRGGDIRAEAMAALEELSVAHLAERRAGALAYGEQRRVEIARALALKPRYLMLDEPAAGMNSAETQALMTLLRQIRDKYGLGLLLVEHHLELVMRLCDRIVVLNKGQMIAAGTPADVQNDPIVIEAYIGRAHSAHPSAWERSVS</sequence>
<dbReference type="Pfam" id="PF02653">
    <property type="entry name" value="BPD_transp_2"/>
    <property type="match status" value="1"/>
</dbReference>
<dbReference type="SUPFAM" id="SSF52540">
    <property type="entry name" value="P-loop containing nucleoside triphosphate hydrolases"/>
    <property type="match status" value="1"/>
</dbReference>
<proteinExistence type="predicted"/>
<keyword evidence="2" id="KW-0813">Transport</keyword>
<keyword evidence="3" id="KW-1003">Cell membrane</keyword>
<dbReference type="CDD" id="cd06581">
    <property type="entry name" value="TM_PBP1_LivM_like"/>
    <property type="match status" value="1"/>
</dbReference>
<dbReference type="InterPro" id="IPR032823">
    <property type="entry name" value="BCA_ABC_TP_C"/>
</dbReference>
<evidence type="ECO:0000313" key="11">
    <source>
        <dbReference type="EMBL" id="MDY0873575.1"/>
    </source>
</evidence>
<dbReference type="InterPro" id="IPR001851">
    <property type="entry name" value="ABC_transp_permease"/>
</dbReference>
<evidence type="ECO:0000313" key="12">
    <source>
        <dbReference type="Proteomes" id="UP001271769"/>
    </source>
</evidence>
<dbReference type="Proteomes" id="UP001271769">
    <property type="component" value="Unassembled WGS sequence"/>
</dbReference>
<dbReference type="PANTHER" id="PTHR45772">
    <property type="entry name" value="CONSERVED COMPONENT OF ABC TRANSPORTER FOR NATURAL AMINO ACIDS-RELATED"/>
    <property type="match status" value="1"/>
</dbReference>
<evidence type="ECO:0000256" key="6">
    <source>
        <dbReference type="ARBA" id="ARBA00022840"/>
    </source>
</evidence>
<dbReference type="Gene3D" id="3.40.50.300">
    <property type="entry name" value="P-loop containing nucleotide triphosphate hydrolases"/>
    <property type="match status" value="1"/>
</dbReference>
<dbReference type="RefSeq" id="WP_320502049.1">
    <property type="nucleotide sequence ID" value="NZ_JAXCLX010000003.1"/>
</dbReference>
<evidence type="ECO:0000256" key="4">
    <source>
        <dbReference type="ARBA" id="ARBA00022692"/>
    </source>
</evidence>
<dbReference type="InterPro" id="IPR017871">
    <property type="entry name" value="ABC_transporter-like_CS"/>
</dbReference>
<keyword evidence="5" id="KW-0547">Nucleotide-binding</keyword>
<keyword evidence="12" id="KW-1185">Reference proteome</keyword>
<protein>
    <submittedName>
        <fullName evidence="11">Branched-chain amino acid ABC transporter ATP-binding protein/permease</fullName>
    </submittedName>
</protein>
<keyword evidence="4 9" id="KW-0812">Transmembrane</keyword>
<dbReference type="Pfam" id="PF00005">
    <property type="entry name" value="ABC_tran"/>
    <property type="match status" value="1"/>
</dbReference>
<feature type="transmembrane region" description="Helical" evidence="9">
    <location>
        <begin position="124"/>
        <end position="144"/>
    </location>
</feature>
<feature type="transmembrane region" description="Helical" evidence="9">
    <location>
        <begin position="29"/>
        <end position="51"/>
    </location>
</feature>
<feature type="transmembrane region" description="Helical" evidence="9">
    <location>
        <begin position="81"/>
        <end position="103"/>
    </location>
</feature>
<dbReference type="InterPro" id="IPR043428">
    <property type="entry name" value="LivM-like"/>
</dbReference>
<evidence type="ECO:0000256" key="5">
    <source>
        <dbReference type="ARBA" id="ARBA00022741"/>
    </source>
</evidence>
<keyword evidence="7 9" id="KW-1133">Transmembrane helix</keyword>
<evidence type="ECO:0000256" key="2">
    <source>
        <dbReference type="ARBA" id="ARBA00022448"/>
    </source>
</evidence>
<feature type="transmembrane region" description="Helical" evidence="9">
    <location>
        <begin position="240"/>
        <end position="263"/>
    </location>
</feature>
<feature type="transmembrane region" description="Helical" evidence="9">
    <location>
        <begin position="190"/>
        <end position="209"/>
    </location>
</feature>
<dbReference type="SMART" id="SM00382">
    <property type="entry name" value="AAA"/>
    <property type="match status" value="1"/>
</dbReference>
<dbReference type="PROSITE" id="PS00211">
    <property type="entry name" value="ABC_TRANSPORTER_1"/>
    <property type="match status" value="1"/>
</dbReference>
<dbReference type="InterPro" id="IPR051120">
    <property type="entry name" value="ABC_AA/LPS_Transport"/>
</dbReference>
<dbReference type="InterPro" id="IPR027417">
    <property type="entry name" value="P-loop_NTPase"/>
</dbReference>
<evidence type="ECO:0000256" key="1">
    <source>
        <dbReference type="ARBA" id="ARBA00004651"/>
    </source>
</evidence>
<dbReference type="PROSITE" id="PS50893">
    <property type="entry name" value="ABC_TRANSPORTER_2"/>
    <property type="match status" value="1"/>
</dbReference>
<feature type="domain" description="ABC transporter" evidence="10">
    <location>
        <begin position="379"/>
        <end position="611"/>
    </location>
</feature>
<evidence type="ECO:0000256" key="8">
    <source>
        <dbReference type="ARBA" id="ARBA00023136"/>
    </source>
</evidence>
<dbReference type="CDD" id="cd03219">
    <property type="entry name" value="ABC_Mj1267_LivG_branched"/>
    <property type="match status" value="1"/>
</dbReference>
<comment type="caution">
    <text evidence="11">The sequence shown here is derived from an EMBL/GenBank/DDBJ whole genome shotgun (WGS) entry which is preliminary data.</text>
</comment>
<dbReference type="EMBL" id="JAXCLX010000003">
    <property type="protein sequence ID" value="MDY0873575.1"/>
    <property type="molecule type" value="Genomic_DNA"/>
</dbReference>
<feature type="transmembrane region" description="Helical" evidence="9">
    <location>
        <begin position="58"/>
        <end position="75"/>
    </location>
</feature>
<gene>
    <name evidence="11" type="ORF">SMD31_16665</name>
</gene>
<evidence type="ECO:0000259" key="10">
    <source>
        <dbReference type="PROSITE" id="PS50893"/>
    </source>
</evidence>
<feature type="transmembrane region" description="Helical" evidence="9">
    <location>
        <begin position="275"/>
        <end position="303"/>
    </location>
</feature>
<comment type="subcellular location">
    <subcellularLocation>
        <location evidence="1">Cell membrane</location>
        <topology evidence="1">Multi-pass membrane protein</topology>
    </subcellularLocation>
</comment>
<evidence type="ECO:0000256" key="3">
    <source>
        <dbReference type="ARBA" id="ARBA00022475"/>
    </source>
</evidence>
<feature type="transmembrane region" description="Helical" evidence="9">
    <location>
        <begin position="323"/>
        <end position="340"/>
    </location>
</feature>
<evidence type="ECO:0000256" key="9">
    <source>
        <dbReference type="SAM" id="Phobius"/>
    </source>
</evidence>
<dbReference type="PANTHER" id="PTHR45772:SF7">
    <property type="entry name" value="AMINO ACID ABC TRANSPORTER ATP-BINDING PROTEIN"/>
    <property type="match status" value="1"/>
</dbReference>
<dbReference type="GO" id="GO:0005524">
    <property type="term" value="F:ATP binding"/>
    <property type="evidence" value="ECO:0007669"/>
    <property type="project" value="UniProtKB-KW"/>
</dbReference>
<feature type="transmembrane region" description="Helical" evidence="9">
    <location>
        <begin position="150"/>
        <end position="170"/>
    </location>
</feature>
<evidence type="ECO:0000256" key="7">
    <source>
        <dbReference type="ARBA" id="ARBA00022989"/>
    </source>
</evidence>
<dbReference type="InterPro" id="IPR003593">
    <property type="entry name" value="AAA+_ATPase"/>
</dbReference>
<keyword evidence="6 11" id="KW-0067">ATP-binding</keyword>
<organism evidence="11 12">
    <name type="scientific">Dongia rigui</name>
    <dbReference type="NCBI Taxonomy" id="940149"/>
    <lineage>
        <taxon>Bacteria</taxon>
        <taxon>Pseudomonadati</taxon>
        <taxon>Pseudomonadota</taxon>
        <taxon>Alphaproteobacteria</taxon>
        <taxon>Rhodospirillales</taxon>
        <taxon>Dongiaceae</taxon>
        <taxon>Dongia</taxon>
    </lineage>
</organism>
<dbReference type="Pfam" id="PF12399">
    <property type="entry name" value="BCA_ABC_TP_C"/>
    <property type="match status" value="1"/>
</dbReference>
<name>A0ABU5E322_9PROT</name>
<keyword evidence="8 9" id="KW-0472">Membrane</keyword>
<accession>A0ABU5E322</accession>
<dbReference type="InterPro" id="IPR003439">
    <property type="entry name" value="ABC_transporter-like_ATP-bd"/>
</dbReference>
<reference evidence="11 12" key="1">
    <citation type="journal article" date="2013" name="Antonie Van Leeuwenhoek">
        <title>Dongia rigui sp. nov., isolated from freshwater of a large wetland in Korea.</title>
        <authorList>
            <person name="Baik K.S."/>
            <person name="Hwang Y.M."/>
            <person name="Choi J.S."/>
            <person name="Kwon J."/>
            <person name="Seong C.N."/>
        </authorList>
    </citation>
    <scope>NUCLEOTIDE SEQUENCE [LARGE SCALE GENOMIC DNA]</scope>
    <source>
        <strain evidence="11 12">04SU4-P</strain>
    </source>
</reference>